<evidence type="ECO:0000259" key="2">
    <source>
        <dbReference type="Pfam" id="PF13340"/>
    </source>
</evidence>
<dbReference type="PANTHER" id="PTHR46637">
    <property type="entry name" value="TIS1421-TRANSPOSASE PROTEIN A"/>
    <property type="match status" value="1"/>
</dbReference>
<sequence length="130" mass="15280">MRRYELTDSQWQQIADLFPSSEGKRGGQWQDHRSVVNGMLWVLCSGAPWRDLPERYGKWGSVYERMRRYRKEGFFDVILQKLQVKLNKQGLIDFDLWQVDSTIIRAHKSAAGAGLKRGPKPERVSQRIMR</sequence>
<dbReference type="PANTHER" id="PTHR46637:SF1">
    <property type="entry name" value="BLL5188 PROTEIN"/>
    <property type="match status" value="1"/>
</dbReference>
<name>A0A6J4LJP9_9SPHI</name>
<dbReference type="InterPro" id="IPR025161">
    <property type="entry name" value="IS402-like_dom"/>
</dbReference>
<feature type="compositionally biased region" description="Basic and acidic residues" evidence="1">
    <location>
        <begin position="119"/>
        <end position="130"/>
    </location>
</feature>
<dbReference type="InterPro" id="IPR052909">
    <property type="entry name" value="Transposase_6_like"/>
</dbReference>
<dbReference type="NCBIfam" id="NF033580">
    <property type="entry name" value="transpos_IS5_3"/>
    <property type="match status" value="1"/>
</dbReference>
<gene>
    <name evidence="3" type="ORF">AVDCRST_MAG56-7391</name>
</gene>
<proteinExistence type="predicted"/>
<evidence type="ECO:0000313" key="3">
    <source>
        <dbReference type="EMBL" id="CAA9330784.1"/>
    </source>
</evidence>
<accession>A0A6J4LJP9</accession>
<organism evidence="3">
    <name type="scientific">uncultured Cytophagales bacterium</name>
    <dbReference type="NCBI Taxonomy" id="158755"/>
    <lineage>
        <taxon>Bacteria</taxon>
        <taxon>Pseudomonadati</taxon>
        <taxon>Bacteroidota</taxon>
        <taxon>Sphingobacteriia</taxon>
        <taxon>Sphingobacteriales</taxon>
        <taxon>environmental samples</taxon>
    </lineage>
</organism>
<dbReference type="EMBL" id="CADCTQ010000620">
    <property type="protein sequence ID" value="CAA9330784.1"/>
    <property type="molecule type" value="Genomic_DNA"/>
</dbReference>
<protein>
    <submittedName>
        <fullName evidence="3">Mobile element protein</fullName>
    </submittedName>
</protein>
<reference evidence="3" key="1">
    <citation type="submission" date="2020-02" db="EMBL/GenBank/DDBJ databases">
        <authorList>
            <person name="Meier V. D."/>
        </authorList>
    </citation>
    <scope>NUCLEOTIDE SEQUENCE</scope>
    <source>
        <strain evidence="3">AVDCRST_MAG56</strain>
    </source>
</reference>
<feature type="domain" description="Insertion element IS402-like" evidence="2">
    <location>
        <begin position="6"/>
        <end position="78"/>
    </location>
</feature>
<dbReference type="Pfam" id="PF13340">
    <property type="entry name" value="DUF4096"/>
    <property type="match status" value="1"/>
</dbReference>
<feature type="region of interest" description="Disordered" evidence="1">
    <location>
        <begin position="110"/>
        <end position="130"/>
    </location>
</feature>
<dbReference type="AlphaFoldDB" id="A0A6J4LJP9"/>
<evidence type="ECO:0000256" key="1">
    <source>
        <dbReference type="SAM" id="MobiDB-lite"/>
    </source>
</evidence>